<reference evidence="2" key="1">
    <citation type="journal article" date="2020" name="Stud. Mycol.">
        <title>101 Dothideomycetes genomes: a test case for predicting lifestyles and emergence of pathogens.</title>
        <authorList>
            <person name="Haridas S."/>
            <person name="Albert R."/>
            <person name="Binder M."/>
            <person name="Bloem J."/>
            <person name="Labutti K."/>
            <person name="Salamov A."/>
            <person name="Andreopoulos B."/>
            <person name="Baker S."/>
            <person name="Barry K."/>
            <person name="Bills G."/>
            <person name="Bluhm B."/>
            <person name="Cannon C."/>
            <person name="Castanera R."/>
            <person name="Culley D."/>
            <person name="Daum C."/>
            <person name="Ezra D."/>
            <person name="Gonzalez J."/>
            <person name="Henrissat B."/>
            <person name="Kuo A."/>
            <person name="Liang C."/>
            <person name="Lipzen A."/>
            <person name="Lutzoni F."/>
            <person name="Magnuson J."/>
            <person name="Mondo S."/>
            <person name="Nolan M."/>
            <person name="Ohm R."/>
            <person name="Pangilinan J."/>
            <person name="Park H.-J."/>
            <person name="Ramirez L."/>
            <person name="Alfaro M."/>
            <person name="Sun H."/>
            <person name="Tritt A."/>
            <person name="Yoshinaga Y."/>
            <person name="Zwiers L.-H."/>
            <person name="Turgeon B."/>
            <person name="Goodwin S."/>
            <person name="Spatafora J."/>
            <person name="Crous P."/>
            <person name="Grigoriev I."/>
        </authorList>
    </citation>
    <scope>NUCLEOTIDE SEQUENCE</scope>
    <source>
        <strain evidence="2">ATCC 36951</strain>
    </source>
</reference>
<dbReference type="GeneID" id="54561104"/>
<dbReference type="EMBL" id="ML993606">
    <property type="protein sequence ID" value="KAF2164017.1"/>
    <property type="molecule type" value="Genomic_DNA"/>
</dbReference>
<dbReference type="PROSITE" id="PS00028">
    <property type="entry name" value="ZINC_FINGER_C2H2_1"/>
    <property type="match status" value="2"/>
</dbReference>
<dbReference type="Proteomes" id="UP000799537">
    <property type="component" value="Unassembled WGS sequence"/>
</dbReference>
<dbReference type="RefSeq" id="XP_033664906.1">
    <property type="nucleotide sequence ID" value="XM_033807832.1"/>
</dbReference>
<sequence length="167" mass="19004">MSTPENQFFGSPTEMVSAPNLSMYLREKSAIRGEQQRRRALLEMVNRAVSRAEAVRRQPVTLTAGPRIGDALSTRNDSLAGSGFTCTVCKREFQVFDDYYKHMEQTNHHLPSLNQQPQAVDPNLPPTFYCNLCHEHFPDYAQLQSHVEQNFHHFPPARDAHRASAHA</sequence>
<gene>
    <name evidence="2" type="ORF">M409DRAFT_25788</name>
</gene>
<proteinExistence type="predicted"/>
<dbReference type="OrthoDB" id="8922241at2759"/>
<dbReference type="SMART" id="SM00355">
    <property type="entry name" value="ZnF_C2H2"/>
    <property type="match status" value="2"/>
</dbReference>
<feature type="domain" description="C2H2-type" evidence="1">
    <location>
        <begin position="86"/>
        <end position="108"/>
    </location>
</feature>
<protein>
    <recommendedName>
        <fullName evidence="1">C2H2-type domain-containing protein</fullName>
    </recommendedName>
</protein>
<accession>A0A6A6C9Z7</accession>
<dbReference type="InterPro" id="IPR013087">
    <property type="entry name" value="Znf_C2H2_type"/>
</dbReference>
<evidence type="ECO:0000313" key="3">
    <source>
        <dbReference type="Proteomes" id="UP000799537"/>
    </source>
</evidence>
<name>A0A6A6C9Z7_ZASCE</name>
<dbReference type="Gene3D" id="3.30.160.60">
    <property type="entry name" value="Classic Zinc Finger"/>
    <property type="match status" value="1"/>
</dbReference>
<keyword evidence="3" id="KW-1185">Reference proteome</keyword>
<evidence type="ECO:0000313" key="2">
    <source>
        <dbReference type="EMBL" id="KAF2164017.1"/>
    </source>
</evidence>
<organism evidence="2 3">
    <name type="scientific">Zasmidium cellare ATCC 36951</name>
    <dbReference type="NCBI Taxonomy" id="1080233"/>
    <lineage>
        <taxon>Eukaryota</taxon>
        <taxon>Fungi</taxon>
        <taxon>Dikarya</taxon>
        <taxon>Ascomycota</taxon>
        <taxon>Pezizomycotina</taxon>
        <taxon>Dothideomycetes</taxon>
        <taxon>Dothideomycetidae</taxon>
        <taxon>Mycosphaerellales</taxon>
        <taxon>Mycosphaerellaceae</taxon>
        <taxon>Zasmidium</taxon>
    </lineage>
</organism>
<feature type="domain" description="C2H2-type" evidence="1">
    <location>
        <begin position="130"/>
        <end position="152"/>
    </location>
</feature>
<evidence type="ECO:0000259" key="1">
    <source>
        <dbReference type="PROSITE" id="PS00028"/>
    </source>
</evidence>
<dbReference type="AlphaFoldDB" id="A0A6A6C9Z7"/>